<organism evidence="1 2">
    <name type="scientific">Bradyrhizobium canariense</name>
    <dbReference type="NCBI Taxonomy" id="255045"/>
    <lineage>
        <taxon>Bacteria</taxon>
        <taxon>Pseudomonadati</taxon>
        <taxon>Pseudomonadota</taxon>
        <taxon>Alphaproteobacteria</taxon>
        <taxon>Hyphomicrobiales</taxon>
        <taxon>Nitrobacteraceae</taxon>
        <taxon>Bradyrhizobium</taxon>
    </lineage>
</organism>
<reference evidence="1 2" key="1">
    <citation type="submission" date="2017-03" db="EMBL/GenBank/DDBJ databases">
        <title>Whole genome sequences of fourteen strains of Bradyrhizobium canariense and one strain of Bradyrhizobium japonicum isolated from Lupinus (Papilionoideae: Genisteae) species in Algeria.</title>
        <authorList>
            <person name="Crovadore J."/>
            <person name="Chekireb D."/>
            <person name="Brachmann A."/>
            <person name="Chablais R."/>
            <person name="Cochard B."/>
            <person name="Lefort F."/>
        </authorList>
    </citation>
    <scope>NUCLEOTIDE SEQUENCE [LARGE SCALE GENOMIC DNA]</scope>
    <source>
        <strain evidence="1 2">UBMAN05</strain>
    </source>
</reference>
<sequence>MRHEVPRREPNAEMVIEVLTLGQLLSRDDKDDQAARCVKVCNDIIEGGDRLLNGCNLLQLVVTDS</sequence>
<name>A0ABX3XBC0_9BRAD</name>
<protein>
    <submittedName>
        <fullName evidence="1">Uncharacterized protein</fullName>
    </submittedName>
</protein>
<keyword evidence="2" id="KW-1185">Reference proteome</keyword>
<evidence type="ECO:0000313" key="1">
    <source>
        <dbReference type="EMBL" id="OSJ36380.1"/>
    </source>
</evidence>
<dbReference type="Proteomes" id="UP000193884">
    <property type="component" value="Unassembled WGS sequence"/>
</dbReference>
<comment type="caution">
    <text evidence="1">The sequence shown here is derived from an EMBL/GenBank/DDBJ whole genome shotgun (WGS) entry which is preliminary data.</text>
</comment>
<evidence type="ECO:0000313" key="2">
    <source>
        <dbReference type="Proteomes" id="UP000193884"/>
    </source>
</evidence>
<dbReference type="EMBL" id="NAFK01000092">
    <property type="protein sequence ID" value="OSJ36380.1"/>
    <property type="molecule type" value="Genomic_DNA"/>
</dbReference>
<accession>A0ABX3XBC0</accession>
<proteinExistence type="predicted"/>
<gene>
    <name evidence="1" type="ORF">BST63_00815</name>
</gene>